<evidence type="ECO:0000313" key="1">
    <source>
        <dbReference type="EMBL" id="KZP29369.1"/>
    </source>
</evidence>
<dbReference type="AlphaFoldDB" id="A0A166SF10"/>
<name>A0A166SF10_9AGAM</name>
<evidence type="ECO:0000313" key="2">
    <source>
        <dbReference type="Proteomes" id="UP000076532"/>
    </source>
</evidence>
<organism evidence="1 2">
    <name type="scientific">Athelia psychrophila</name>
    <dbReference type="NCBI Taxonomy" id="1759441"/>
    <lineage>
        <taxon>Eukaryota</taxon>
        <taxon>Fungi</taxon>
        <taxon>Dikarya</taxon>
        <taxon>Basidiomycota</taxon>
        <taxon>Agaricomycotina</taxon>
        <taxon>Agaricomycetes</taxon>
        <taxon>Agaricomycetidae</taxon>
        <taxon>Atheliales</taxon>
        <taxon>Atheliaceae</taxon>
        <taxon>Athelia</taxon>
    </lineage>
</organism>
<accession>A0A166SF10</accession>
<dbReference type="OrthoDB" id="2974145at2759"/>
<keyword evidence="2" id="KW-1185">Reference proteome</keyword>
<gene>
    <name evidence="1" type="ORF">FIBSPDRAFT_947000</name>
</gene>
<protein>
    <submittedName>
        <fullName evidence="1">Uncharacterized protein</fullName>
    </submittedName>
</protein>
<reference evidence="1 2" key="1">
    <citation type="journal article" date="2016" name="Mol. Biol. Evol.">
        <title>Comparative Genomics of Early-Diverging Mushroom-Forming Fungi Provides Insights into the Origins of Lignocellulose Decay Capabilities.</title>
        <authorList>
            <person name="Nagy L.G."/>
            <person name="Riley R."/>
            <person name="Tritt A."/>
            <person name="Adam C."/>
            <person name="Daum C."/>
            <person name="Floudas D."/>
            <person name="Sun H."/>
            <person name="Yadav J.S."/>
            <person name="Pangilinan J."/>
            <person name="Larsson K.H."/>
            <person name="Matsuura K."/>
            <person name="Barry K."/>
            <person name="Labutti K."/>
            <person name="Kuo R."/>
            <person name="Ohm R.A."/>
            <person name="Bhattacharya S.S."/>
            <person name="Shirouzu T."/>
            <person name="Yoshinaga Y."/>
            <person name="Martin F.M."/>
            <person name="Grigoriev I.V."/>
            <person name="Hibbett D.S."/>
        </authorList>
    </citation>
    <scope>NUCLEOTIDE SEQUENCE [LARGE SCALE GENOMIC DNA]</scope>
    <source>
        <strain evidence="1 2">CBS 109695</strain>
    </source>
</reference>
<sequence length="164" mass="18060">MNSYVNDVLADVVLCGLSSAVSLVIARYDGSRTTAPRSLLLYNYVKKHLTTDYIGFTEDVVTALLSEGLAQVPITDPYPLTLPEEPLDALIHILKLTKLKPYDEKFSILHEDALGLLRQVLGVSEKPITERIWNEKDPELSSELCSVILGPPSLASALFARHPS</sequence>
<proteinExistence type="predicted"/>
<dbReference type="EMBL" id="KV417499">
    <property type="protein sequence ID" value="KZP29369.1"/>
    <property type="molecule type" value="Genomic_DNA"/>
</dbReference>
<dbReference type="STRING" id="436010.A0A166SF10"/>
<dbReference type="Proteomes" id="UP000076532">
    <property type="component" value="Unassembled WGS sequence"/>
</dbReference>